<comment type="caution">
    <text evidence="2">The sequence shown here is derived from an EMBL/GenBank/DDBJ whole genome shotgun (WGS) entry which is preliminary data.</text>
</comment>
<dbReference type="Gene3D" id="2.10.25.10">
    <property type="entry name" value="Laminin"/>
    <property type="match status" value="1"/>
</dbReference>
<dbReference type="EMBL" id="JAODUP010001156">
    <property type="protein sequence ID" value="KAK2141127.1"/>
    <property type="molecule type" value="Genomic_DNA"/>
</dbReference>
<evidence type="ECO:0000313" key="3">
    <source>
        <dbReference type="Proteomes" id="UP001208570"/>
    </source>
</evidence>
<proteinExistence type="predicted"/>
<keyword evidence="3" id="KW-1185">Reference proteome</keyword>
<dbReference type="Proteomes" id="UP001208570">
    <property type="component" value="Unassembled WGS sequence"/>
</dbReference>
<name>A0AAD9MPF0_9ANNE</name>
<dbReference type="AlphaFoldDB" id="A0AAD9MPF0"/>
<accession>A0AAD9MPF0</accession>
<feature type="domain" description="EGF-like" evidence="1">
    <location>
        <begin position="166"/>
        <end position="177"/>
    </location>
</feature>
<reference evidence="2" key="1">
    <citation type="journal article" date="2023" name="Mol. Biol. Evol.">
        <title>Third-Generation Sequencing Reveals the Adaptive Role of the Epigenome in Three Deep-Sea Polychaetes.</title>
        <authorList>
            <person name="Perez M."/>
            <person name="Aroh O."/>
            <person name="Sun Y."/>
            <person name="Lan Y."/>
            <person name="Juniper S.K."/>
            <person name="Young C.R."/>
            <person name="Angers B."/>
            <person name="Qian P.Y."/>
        </authorList>
    </citation>
    <scope>NUCLEOTIDE SEQUENCE</scope>
    <source>
        <strain evidence="2">P08H-3</strain>
    </source>
</reference>
<gene>
    <name evidence="2" type="ORF">LSH36_1156g00052</name>
</gene>
<organism evidence="2 3">
    <name type="scientific">Paralvinella palmiformis</name>
    <dbReference type="NCBI Taxonomy" id="53620"/>
    <lineage>
        <taxon>Eukaryota</taxon>
        <taxon>Metazoa</taxon>
        <taxon>Spiralia</taxon>
        <taxon>Lophotrochozoa</taxon>
        <taxon>Annelida</taxon>
        <taxon>Polychaeta</taxon>
        <taxon>Sedentaria</taxon>
        <taxon>Canalipalpata</taxon>
        <taxon>Terebellida</taxon>
        <taxon>Terebelliformia</taxon>
        <taxon>Alvinellidae</taxon>
        <taxon>Paralvinella</taxon>
    </lineage>
</organism>
<evidence type="ECO:0000259" key="1">
    <source>
        <dbReference type="PROSITE" id="PS00022"/>
    </source>
</evidence>
<evidence type="ECO:0000313" key="2">
    <source>
        <dbReference type="EMBL" id="KAK2141127.1"/>
    </source>
</evidence>
<sequence>MTLLVISPYVQGDVIMEDIVSHQKDAGVLKVGEEVVAEKQYVDMDVIMVGGVWHQKDARVDEVGQDIDVQKLYVEQDVIIGGGVSDRKYVVVHQDGKDQTVDKPFAHIIAIMVENVSDQILVDVLQDGKEIPVLQQYVPLRVSMVEVNCGWKKDCYPGTCLKTVTCQCVPTFSGSNCEIMSKLPEFKTCEASLDDEQIGVCGTEVYTNKNEVSKIRINLEQSYNKPDNVKEYPEGGYLRTFRVGLINASYNIIIKDTGGSISINEERICTTNPGNLYPHDKIQCQITLPFTTGLKHKQQMEIVMVGKTGGYKEVLKEDTQDKQYINLTFTGQSKSQKVTFKFDLEPPIHCSEENTCCDGSGSCKENSTPLTTLKDITYIPIVNLFFRGWSDKDSDISEYRYKVYEVTSNGEGVLQENEKPIMTQSSISVELAQDNFNLPHPGMFSIIGEVVDTASNIRYCRAFVLYAERNTSIVFYKNVTAFGTTNTLDHALWRTDTTNNITINWEGVFGNPYLEQHNLLARIRKSSLPDLIDYINGNVSTAGTQNKRGIIKFQYVTKPFIQRASTRRRRSLDPPTDWKYVHNLGNRISVPPVKHGDGITFWMKAEDYLGNVLTDYVYILADNTIPFISDMVFRKNVTGPRMGYFSSVDLTVRDHESGIFRIEFAVYDTTGQPNRLIDPPPYGFYADRTFGIGAILKWYLPNACYPIFSVNIEFVDSGKDPIFNSNRSQAELSGLNPKKVYKVELYVVYENRVKSDKVRLTFESGEYVLGSGGKLH</sequence>
<dbReference type="PROSITE" id="PS00022">
    <property type="entry name" value="EGF_1"/>
    <property type="match status" value="1"/>
</dbReference>
<protein>
    <recommendedName>
        <fullName evidence="1">EGF-like domain-containing protein</fullName>
    </recommendedName>
</protein>
<dbReference type="InterPro" id="IPR000742">
    <property type="entry name" value="EGF"/>
</dbReference>